<accession>A0A285N802</accession>
<organism evidence="1 2">
    <name type="scientific">Natronoarchaeum philippinense</name>
    <dbReference type="NCBI Taxonomy" id="558529"/>
    <lineage>
        <taxon>Archaea</taxon>
        <taxon>Methanobacteriati</taxon>
        <taxon>Methanobacteriota</taxon>
        <taxon>Stenosarchaea group</taxon>
        <taxon>Halobacteria</taxon>
        <taxon>Halobacteriales</taxon>
        <taxon>Natronoarchaeaceae</taxon>
    </lineage>
</organism>
<sequence>MDEHRYHYDTVVAAIRLLDDYDDELGEPDELRDRLIELGGILRDGVDNDEQLRIGDHDVSHLLPDESDRSSD</sequence>
<dbReference type="EMBL" id="OBEJ01000001">
    <property type="protein sequence ID" value="SNZ05448.1"/>
    <property type="molecule type" value="Genomic_DNA"/>
</dbReference>
<dbReference type="RefSeq" id="WP_097007843.1">
    <property type="nucleotide sequence ID" value="NZ_OBEJ01000001.1"/>
</dbReference>
<protein>
    <submittedName>
        <fullName evidence="1">Uncharacterized protein</fullName>
    </submittedName>
</protein>
<dbReference type="Proteomes" id="UP000219453">
    <property type="component" value="Unassembled WGS sequence"/>
</dbReference>
<dbReference type="AlphaFoldDB" id="A0A285N802"/>
<reference evidence="2" key="1">
    <citation type="submission" date="2017-09" db="EMBL/GenBank/DDBJ databases">
        <authorList>
            <person name="Varghese N."/>
            <person name="Submissions S."/>
        </authorList>
    </citation>
    <scope>NUCLEOTIDE SEQUENCE [LARGE SCALE GENOMIC DNA]</scope>
    <source>
        <strain evidence="2">DSM 27208</strain>
    </source>
</reference>
<keyword evidence="2" id="KW-1185">Reference proteome</keyword>
<evidence type="ECO:0000313" key="2">
    <source>
        <dbReference type="Proteomes" id="UP000219453"/>
    </source>
</evidence>
<evidence type="ECO:0000313" key="1">
    <source>
        <dbReference type="EMBL" id="SNZ05448.1"/>
    </source>
</evidence>
<proteinExistence type="predicted"/>
<name>A0A285N802_NATPI</name>
<gene>
    <name evidence="1" type="ORF">SAMN06269185_0862</name>
</gene>